<feature type="active site" description="Acyl-ester intermediate" evidence="13">
    <location>
        <position position="68"/>
    </location>
</feature>
<keyword evidence="6" id="KW-0645">Protease</keyword>
<dbReference type="GO" id="GO:0071555">
    <property type="term" value="P:cell wall organization"/>
    <property type="evidence" value="ECO:0007669"/>
    <property type="project" value="UniProtKB-KW"/>
</dbReference>
<evidence type="ECO:0000256" key="2">
    <source>
        <dbReference type="ARBA" id="ARBA00004752"/>
    </source>
</evidence>
<feature type="domain" description="Peptidase S11 D-Ala-D-Ala carboxypeptidase A C-terminal" evidence="17">
    <location>
        <begin position="302"/>
        <end position="410"/>
    </location>
</feature>
<dbReference type="RefSeq" id="WP_104850975.1">
    <property type="nucleotide sequence ID" value="NZ_PKOZ01000029.1"/>
</dbReference>
<dbReference type="PANTHER" id="PTHR21581:SF11">
    <property type="entry name" value="D-ALANYL-D-ALANINE CARBOXYPEPTIDASE DACA"/>
    <property type="match status" value="1"/>
</dbReference>
<name>A0A2S7MV43_9BACI</name>
<comment type="catalytic activity">
    <reaction evidence="12">
        <text>Preferential cleavage: (Ac)2-L-Lys-D-Ala-|-D-Ala. Also transpeptidation of peptidyl-alanyl moieties that are N-acyl substituents of D-alanine.</text>
        <dbReference type="EC" id="3.4.16.4"/>
    </reaction>
</comment>
<feature type="binding site" evidence="14">
    <location>
        <position position="252"/>
    </location>
    <ligand>
        <name>substrate</name>
    </ligand>
</feature>
<evidence type="ECO:0000313" key="18">
    <source>
        <dbReference type="EMBL" id="PQD93664.1"/>
    </source>
</evidence>
<comment type="caution">
    <text evidence="18">The sequence shown here is derived from an EMBL/GenBank/DDBJ whole genome shotgun (WGS) entry which is preliminary data.</text>
</comment>
<evidence type="ECO:0000256" key="6">
    <source>
        <dbReference type="ARBA" id="ARBA00022670"/>
    </source>
</evidence>
<feature type="signal peptide" evidence="16">
    <location>
        <begin position="1"/>
        <end position="31"/>
    </location>
</feature>
<evidence type="ECO:0000259" key="17">
    <source>
        <dbReference type="SMART" id="SM00936"/>
    </source>
</evidence>
<accession>A0A2S7MV43</accession>
<feature type="chain" id="PRO_5015645818" description="serine-type D-Ala-D-Ala carboxypeptidase" evidence="16">
    <location>
        <begin position="32"/>
        <end position="440"/>
    </location>
</feature>
<dbReference type="SUPFAM" id="SSF69189">
    <property type="entry name" value="Penicillin-binding protein associated domain"/>
    <property type="match status" value="1"/>
</dbReference>
<dbReference type="InterPro" id="IPR015956">
    <property type="entry name" value="Peniciliin-bd_prot_C_sf"/>
</dbReference>
<gene>
    <name evidence="18" type="ORF">CYL18_18665</name>
</gene>
<evidence type="ECO:0000256" key="4">
    <source>
        <dbReference type="ARBA" id="ARBA00012448"/>
    </source>
</evidence>
<keyword evidence="19" id="KW-1185">Reference proteome</keyword>
<evidence type="ECO:0000256" key="14">
    <source>
        <dbReference type="PIRSR" id="PIRSR618044-2"/>
    </source>
</evidence>
<dbReference type="Gene3D" id="2.60.410.10">
    <property type="entry name" value="D-Ala-D-Ala carboxypeptidase, C-terminal domain"/>
    <property type="match status" value="1"/>
</dbReference>
<dbReference type="InterPro" id="IPR001967">
    <property type="entry name" value="Peptidase_S11_N"/>
</dbReference>
<protein>
    <recommendedName>
        <fullName evidence="4">serine-type D-Ala-D-Ala carboxypeptidase</fullName>
        <ecNumber evidence="4">3.4.16.4</ecNumber>
    </recommendedName>
</protein>
<evidence type="ECO:0000256" key="8">
    <source>
        <dbReference type="ARBA" id="ARBA00022801"/>
    </source>
</evidence>
<evidence type="ECO:0000256" key="11">
    <source>
        <dbReference type="ARBA" id="ARBA00023316"/>
    </source>
</evidence>
<evidence type="ECO:0000313" key="19">
    <source>
        <dbReference type="Proteomes" id="UP000239663"/>
    </source>
</evidence>
<dbReference type="EMBL" id="PKOZ01000029">
    <property type="protein sequence ID" value="PQD93664.1"/>
    <property type="molecule type" value="Genomic_DNA"/>
</dbReference>
<feature type="active site" evidence="13">
    <location>
        <position position="132"/>
    </location>
</feature>
<dbReference type="AlphaFoldDB" id="A0A2S7MV43"/>
<keyword evidence="7 16" id="KW-0732">Signal</keyword>
<evidence type="ECO:0000256" key="12">
    <source>
        <dbReference type="ARBA" id="ARBA00034000"/>
    </source>
</evidence>
<dbReference type="UniPathway" id="UPA00219"/>
<dbReference type="OrthoDB" id="9791132at2"/>
<dbReference type="InterPro" id="IPR037167">
    <property type="entry name" value="Peptidase_S11_C_sf"/>
</dbReference>
<evidence type="ECO:0000256" key="16">
    <source>
        <dbReference type="SAM" id="SignalP"/>
    </source>
</evidence>
<dbReference type="EC" id="3.4.16.4" evidence="4"/>
<evidence type="ECO:0000256" key="3">
    <source>
        <dbReference type="ARBA" id="ARBA00007164"/>
    </source>
</evidence>
<dbReference type="Proteomes" id="UP000239663">
    <property type="component" value="Unassembled WGS sequence"/>
</dbReference>
<keyword evidence="11" id="KW-0961">Cell wall biogenesis/degradation</keyword>
<dbReference type="SMART" id="SM00936">
    <property type="entry name" value="PBP5_C"/>
    <property type="match status" value="1"/>
</dbReference>
<dbReference type="PRINTS" id="PR00725">
    <property type="entry name" value="DADACBPTASE1"/>
</dbReference>
<dbReference type="InterPro" id="IPR018044">
    <property type="entry name" value="Peptidase_S11"/>
</dbReference>
<organism evidence="18 19">
    <name type="scientific">Pradoshia eiseniae</name>
    <dbReference type="NCBI Taxonomy" id="2064768"/>
    <lineage>
        <taxon>Bacteria</taxon>
        <taxon>Bacillati</taxon>
        <taxon>Bacillota</taxon>
        <taxon>Bacilli</taxon>
        <taxon>Bacillales</taxon>
        <taxon>Bacillaceae</taxon>
        <taxon>Pradoshia</taxon>
    </lineage>
</organism>
<keyword evidence="5 18" id="KW-0121">Carboxypeptidase</keyword>
<keyword evidence="8" id="KW-0378">Hydrolase</keyword>
<comment type="similarity">
    <text evidence="3 15">Belongs to the peptidase S11 family.</text>
</comment>
<evidence type="ECO:0000256" key="13">
    <source>
        <dbReference type="PIRSR" id="PIRSR618044-1"/>
    </source>
</evidence>
<dbReference type="Pfam" id="PF00768">
    <property type="entry name" value="Peptidase_S11"/>
    <property type="match status" value="1"/>
</dbReference>
<evidence type="ECO:0000256" key="15">
    <source>
        <dbReference type="RuleBase" id="RU004016"/>
    </source>
</evidence>
<keyword evidence="10" id="KW-0573">Peptidoglycan synthesis</keyword>
<sequence>MRQAKQLTSLLAVLTLLITCVFSFPANHAYAAEDDELGLSAEAAILIDAETGQILYEKNADKLLGVASMSKMMTEYLVLEAIESGKISWDQKVTIDEYVHKLSAAPGLSNIGLTQGETYTVKELYEAMAIFSGNAATVALAQLVGGTEKNFVKLMNEKAKELGLEDYNFVNSSGLNNTSLLGQYPAGNEDDENLMSARATAKLAYELLKDYPEVLDYAKVPRLKFRDGRTYDNFNWMLPGLIYEYEGVDGLKTGSTEFAGACFTATAEKNGQRYITVVMKADSKNSRFTETKKVLDYAFNNFTREEILEKGYQDKKQKTVGVSKGKEDSVAIETNKAVELVVKKGEADDVKTKLVINKDKLDEEGNLVAPIKKGEKIGYLTVETGNNYGTIAGDSKGVRVDVVTAETVEKANWFVLSMRAVGGFFGDMWGSITGAVKGLF</sequence>
<comment type="function">
    <text evidence="1">Removes C-terminal D-alanyl residues from sugar-peptide cell wall precursors.</text>
</comment>
<dbReference type="SUPFAM" id="SSF56601">
    <property type="entry name" value="beta-lactamase/transpeptidase-like"/>
    <property type="match status" value="1"/>
</dbReference>
<dbReference type="Gene3D" id="3.40.710.10">
    <property type="entry name" value="DD-peptidase/beta-lactamase superfamily"/>
    <property type="match status" value="1"/>
</dbReference>
<comment type="pathway">
    <text evidence="2">Cell wall biogenesis; peptidoglycan biosynthesis.</text>
</comment>
<evidence type="ECO:0000256" key="9">
    <source>
        <dbReference type="ARBA" id="ARBA00022960"/>
    </source>
</evidence>
<evidence type="ECO:0000256" key="5">
    <source>
        <dbReference type="ARBA" id="ARBA00022645"/>
    </source>
</evidence>
<dbReference type="GO" id="GO:0009002">
    <property type="term" value="F:serine-type D-Ala-D-Ala carboxypeptidase activity"/>
    <property type="evidence" value="ECO:0007669"/>
    <property type="project" value="UniProtKB-EC"/>
</dbReference>
<dbReference type="PANTHER" id="PTHR21581">
    <property type="entry name" value="D-ALANYL-D-ALANINE CARBOXYPEPTIDASE"/>
    <property type="match status" value="1"/>
</dbReference>
<dbReference type="GO" id="GO:0009252">
    <property type="term" value="P:peptidoglycan biosynthetic process"/>
    <property type="evidence" value="ECO:0007669"/>
    <property type="project" value="UniProtKB-UniPathway"/>
</dbReference>
<reference evidence="18 19" key="1">
    <citation type="submission" date="2017-12" db="EMBL/GenBank/DDBJ databases">
        <title>Taxonomic description and draft genome of Pradoshia cofamensis Gen. nov., sp. nov., a thermotolerant bacillale isolated from anterior gut of earthworm Eisenia fetida.</title>
        <authorList>
            <person name="Saha T."/>
            <person name="Chakraborty R."/>
        </authorList>
    </citation>
    <scope>NUCLEOTIDE SEQUENCE [LARGE SCALE GENOMIC DNA]</scope>
    <source>
        <strain evidence="18 19">EAG3</strain>
    </source>
</reference>
<keyword evidence="9" id="KW-0133">Cell shape</keyword>
<evidence type="ECO:0000256" key="7">
    <source>
        <dbReference type="ARBA" id="ARBA00022729"/>
    </source>
</evidence>
<evidence type="ECO:0000256" key="1">
    <source>
        <dbReference type="ARBA" id="ARBA00003217"/>
    </source>
</evidence>
<dbReference type="Pfam" id="PF07943">
    <property type="entry name" value="PBP5_C"/>
    <property type="match status" value="1"/>
</dbReference>
<proteinExistence type="inferred from homology"/>
<evidence type="ECO:0000256" key="10">
    <source>
        <dbReference type="ARBA" id="ARBA00022984"/>
    </source>
</evidence>
<feature type="active site" description="Proton acceptor" evidence="13">
    <location>
        <position position="71"/>
    </location>
</feature>
<dbReference type="GO" id="GO:0006508">
    <property type="term" value="P:proteolysis"/>
    <property type="evidence" value="ECO:0007669"/>
    <property type="project" value="UniProtKB-KW"/>
</dbReference>
<dbReference type="InterPro" id="IPR012338">
    <property type="entry name" value="Beta-lactam/transpept-like"/>
</dbReference>
<dbReference type="InterPro" id="IPR012907">
    <property type="entry name" value="Peptidase_S11_C"/>
</dbReference>
<dbReference type="GO" id="GO:0008360">
    <property type="term" value="P:regulation of cell shape"/>
    <property type="evidence" value="ECO:0007669"/>
    <property type="project" value="UniProtKB-KW"/>
</dbReference>